<dbReference type="Proteomes" id="UP000597444">
    <property type="component" value="Unassembled WGS sequence"/>
</dbReference>
<gene>
    <name evidence="1" type="ORF">KSF_036900</name>
</gene>
<sequence>MRPSLRFTARPIYQPHKHSGEETCQNHVLTVRPRASAVSNASATSKHVLTAYPMASAVSNASATSTN</sequence>
<accession>A0A8J3ILV9</accession>
<dbReference type="EMBL" id="BNJK01000001">
    <property type="protein sequence ID" value="GHO93642.1"/>
    <property type="molecule type" value="Genomic_DNA"/>
</dbReference>
<reference evidence="1" key="1">
    <citation type="submission" date="2020-10" db="EMBL/GenBank/DDBJ databases">
        <title>Taxonomic study of unclassified bacteria belonging to the class Ktedonobacteria.</title>
        <authorList>
            <person name="Yabe S."/>
            <person name="Wang C.M."/>
            <person name="Zheng Y."/>
            <person name="Sakai Y."/>
            <person name="Cavaletti L."/>
            <person name="Monciardini P."/>
            <person name="Donadio S."/>
        </authorList>
    </citation>
    <scope>NUCLEOTIDE SEQUENCE</scope>
    <source>
        <strain evidence="1">ID150040</strain>
    </source>
</reference>
<organism evidence="1 2">
    <name type="scientific">Reticulibacter mediterranei</name>
    <dbReference type="NCBI Taxonomy" id="2778369"/>
    <lineage>
        <taxon>Bacteria</taxon>
        <taxon>Bacillati</taxon>
        <taxon>Chloroflexota</taxon>
        <taxon>Ktedonobacteria</taxon>
        <taxon>Ktedonobacterales</taxon>
        <taxon>Reticulibacteraceae</taxon>
        <taxon>Reticulibacter</taxon>
    </lineage>
</organism>
<keyword evidence="2" id="KW-1185">Reference proteome</keyword>
<proteinExistence type="predicted"/>
<evidence type="ECO:0000313" key="2">
    <source>
        <dbReference type="Proteomes" id="UP000597444"/>
    </source>
</evidence>
<comment type="caution">
    <text evidence="1">The sequence shown here is derived from an EMBL/GenBank/DDBJ whole genome shotgun (WGS) entry which is preliminary data.</text>
</comment>
<name>A0A8J3ILV9_9CHLR</name>
<protein>
    <submittedName>
        <fullName evidence="1">Uncharacterized protein</fullName>
    </submittedName>
</protein>
<dbReference type="AlphaFoldDB" id="A0A8J3ILV9"/>
<evidence type="ECO:0000313" key="1">
    <source>
        <dbReference type="EMBL" id="GHO93642.1"/>
    </source>
</evidence>